<comment type="similarity">
    <text evidence="2">Belongs to the krueppel C2H2-type zinc-finger protein family.</text>
</comment>
<dbReference type="InterPro" id="IPR036236">
    <property type="entry name" value="Znf_C2H2_sf"/>
</dbReference>
<dbReference type="OrthoDB" id="1750190at2759"/>
<dbReference type="PANTHER" id="PTHR19818:SF139">
    <property type="entry name" value="PAIR-RULE PROTEIN ODD-PAIRED"/>
    <property type="match status" value="1"/>
</dbReference>
<feature type="domain" description="C2H2-type" evidence="13">
    <location>
        <begin position="484"/>
        <end position="506"/>
    </location>
</feature>
<evidence type="ECO:0000256" key="6">
    <source>
        <dbReference type="ARBA" id="ARBA00022833"/>
    </source>
</evidence>
<dbReference type="FunFam" id="3.30.160.60:FF:001370">
    <property type="entry name" value="Zinc finger protein"/>
    <property type="match status" value="1"/>
</dbReference>
<dbReference type="EMBL" id="VIBQ01000010">
    <property type="protein sequence ID" value="KAB8339197.1"/>
    <property type="molecule type" value="Genomic_DNA"/>
</dbReference>
<evidence type="ECO:0000256" key="1">
    <source>
        <dbReference type="ARBA" id="ARBA00004123"/>
    </source>
</evidence>
<keyword evidence="8" id="KW-0238">DNA-binding</keyword>
<proteinExistence type="inferred from homology"/>
<evidence type="ECO:0000313" key="15">
    <source>
        <dbReference type="Proteomes" id="UP000327013"/>
    </source>
</evidence>
<keyword evidence="10" id="KW-0539">Nucleus</keyword>
<reference evidence="14 15" key="1">
    <citation type="submission" date="2019-06" db="EMBL/GenBank/DDBJ databases">
        <title>A chromosomal-level reference genome of Carpinus fangiana (Coryloideae, Betulaceae).</title>
        <authorList>
            <person name="Yang X."/>
            <person name="Wang Z."/>
            <person name="Zhang L."/>
            <person name="Hao G."/>
            <person name="Liu J."/>
            <person name="Yang Y."/>
        </authorList>
    </citation>
    <scope>NUCLEOTIDE SEQUENCE [LARGE SCALE GENOMIC DNA]</scope>
    <source>
        <strain evidence="14">Cfa_2016G</strain>
        <tissue evidence="14">Leaf</tissue>
    </source>
</reference>
<dbReference type="SMART" id="SM00355">
    <property type="entry name" value="ZnF_C2H2"/>
    <property type="match status" value="6"/>
</dbReference>
<keyword evidence="7" id="KW-0805">Transcription regulation</keyword>
<evidence type="ECO:0000256" key="8">
    <source>
        <dbReference type="ARBA" id="ARBA00023125"/>
    </source>
</evidence>
<dbReference type="GO" id="GO:0000978">
    <property type="term" value="F:RNA polymerase II cis-regulatory region sequence-specific DNA binding"/>
    <property type="evidence" value="ECO:0007669"/>
    <property type="project" value="TreeGrafter"/>
</dbReference>
<sequence length="587" mass="65674">MTAPTMDKSVLAGSKRHRESSCPILMNKRSKSVSTPANATTQQSPEFFADFGKNNQTGLERALTSHTLRHVEVPSLEQLAVASTLTSYLEPASGAEKEPQPRNPAPCLAVVPCSDPQCEDVLPCPEPADWCQTLECLGDICYDPKCDVQHHDGEVCCDEPCPEGDHCNSPCYSPECDVPTCGSPCPESPRQEHAHYPDPHVTYGHYDAANTACGCIDPKCLEAIPHWHCHDPHHEHHFQHPNSGFETPHTQSTMSSNPFEADLQGMAYPSQQYRNIYNTHDPFYSMLGHGTANPYGTNFMGGYTMFEPPATPALTHSSTATPATTGSYSISQASQSLEPDLSCHWSFAPPNTTSTAYHICGQRFESAEELHRHVEKVHIEGLPREDAQGNGFYCRWEGCDRYLCRSFQARPKLKRHMQTHTLFKPFICSQCGVQMKTKDAMEKHERTHTGERPYRCQVADCASTFATSTELKTHMVVHSGEKPHQCPICHECFADSSNLSKHKKTHFVGMYKCPDCGARMKRWDQMRRHIVTQNHATILMEDKRAQQEYKVRMEKEFRDLPDAEKALGFVEGDKIKVSAGFRGGLGM</sequence>
<feature type="domain" description="C2H2-type" evidence="13">
    <location>
        <begin position="454"/>
        <end position="483"/>
    </location>
</feature>
<dbReference type="Pfam" id="PF00096">
    <property type="entry name" value="zf-C2H2"/>
    <property type="match status" value="2"/>
</dbReference>
<evidence type="ECO:0000256" key="4">
    <source>
        <dbReference type="ARBA" id="ARBA00022737"/>
    </source>
</evidence>
<evidence type="ECO:0000256" key="7">
    <source>
        <dbReference type="ARBA" id="ARBA00023015"/>
    </source>
</evidence>
<dbReference type="AlphaFoldDB" id="A0A5N6KRQ2"/>
<dbReference type="PROSITE" id="PS00028">
    <property type="entry name" value="ZINC_FINGER_C2H2_1"/>
    <property type="match status" value="4"/>
</dbReference>
<evidence type="ECO:0000256" key="5">
    <source>
        <dbReference type="ARBA" id="ARBA00022771"/>
    </source>
</evidence>
<dbReference type="FunFam" id="3.30.160.60:FF:000072">
    <property type="entry name" value="zinc finger protein 143 isoform X1"/>
    <property type="match status" value="1"/>
</dbReference>
<dbReference type="InterPro" id="IPR050329">
    <property type="entry name" value="GLI_C2H2-zinc-finger"/>
</dbReference>
<evidence type="ECO:0000256" key="9">
    <source>
        <dbReference type="ARBA" id="ARBA00023163"/>
    </source>
</evidence>
<dbReference type="PROSITE" id="PS50157">
    <property type="entry name" value="ZINC_FINGER_C2H2_2"/>
    <property type="match status" value="3"/>
</dbReference>
<dbReference type="GO" id="GO:0000981">
    <property type="term" value="F:DNA-binding transcription factor activity, RNA polymerase II-specific"/>
    <property type="evidence" value="ECO:0007669"/>
    <property type="project" value="TreeGrafter"/>
</dbReference>
<dbReference type="FunFam" id="3.30.160.60:FF:000110">
    <property type="entry name" value="Zinc finger protein-like"/>
    <property type="match status" value="1"/>
</dbReference>
<keyword evidence="15" id="KW-1185">Reference proteome</keyword>
<comment type="caution">
    <text evidence="14">The sequence shown here is derived from an EMBL/GenBank/DDBJ whole genome shotgun (WGS) entry which is preliminary data.</text>
</comment>
<dbReference type="Gene3D" id="3.30.160.60">
    <property type="entry name" value="Classic Zinc Finger"/>
    <property type="match status" value="5"/>
</dbReference>
<dbReference type="GO" id="GO:0005634">
    <property type="term" value="C:nucleus"/>
    <property type="evidence" value="ECO:0007669"/>
    <property type="project" value="UniProtKB-SubCell"/>
</dbReference>
<keyword evidence="9" id="KW-0804">Transcription</keyword>
<feature type="region of interest" description="Disordered" evidence="12">
    <location>
        <begin position="1"/>
        <end position="44"/>
    </location>
</feature>
<dbReference type="PANTHER" id="PTHR19818">
    <property type="entry name" value="ZINC FINGER PROTEIN ZIC AND GLI"/>
    <property type="match status" value="1"/>
</dbReference>
<organism evidence="14 15">
    <name type="scientific">Carpinus fangiana</name>
    <dbReference type="NCBI Taxonomy" id="176857"/>
    <lineage>
        <taxon>Eukaryota</taxon>
        <taxon>Viridiplantae</taxon>
        <taxon>Streptophyta</taxon>
        <taxon>Embryophyta</taxon>
        <taxon>Tracheophyta</taxon>
        <taxon>Spermatophyta</taxon>
        <taxon>Magnoliopsida</taxon>
        <taxon>eudicotyledons</taxon>
        <taxon>Gunneridae</taxon>
        <taxon>Pentapetalae</taxon>
        <taxon>rosids</taxon>
        <taxon>fabids</taxon>
        <taxon>Fagales</taxon>
        <taxon>Betulaceae</taxon>
        <taxon>Carpinus</taxon>
    </lineage>
</organism>
<gene>
    <name evidence="14" type="ORF">FH972_022131</name>
</gene>
<evidence type="ECO:0000256" key="10">
    <source>
        <dbReference type="ARBA" id="ARBA00023242"/>
    </source>
</evidence>
<keyword evidence="5 11" id="KW-0863">Zinc-finger</keyword>
<dbReference type="SUPFAM" id="SSF57667">
    <property type="entry name" value="beta-beta-alpha zinc fingers"/>
    <property type="match status" value="2"/>
</dbReference>
<keyword evidence="3" id="KW-0479">Metal-binding</keyword>
<feature type="compositionally biased region" description="Polar residues" evidence="12">
    <location>
        <begin position="32"/>
        <end position="44"/>
    </location>
</feature>
<dbReference type="Proteomes" id="UP000327013">
    <property type="component" value="Unassembled WGS sequence"/>
</dbReference>
<dbReference type="GO" id="GO:0008270">
    <property type="term" value="F:zinc ion binding"/>
    <property type="evidence" value="ECO:0007669"/>
    <property type="project" value="UniProtKB-KW"/>
</dbReference>
<dbReference type="InterPro" id="IPR013087">
    <property type="entry name" value="Znf_C2H2_type"/>
</dbReference>
<protein>
    <recommendedName>
        <fullName evidence="13">C2H2-type domain-containing protein</fullName>
    </recommendedName>
</protein>
<evidence type="ECO:0000256" key="2">
    <source>
        <dbReference type="ARBA" id="ARBA00006991"/>
    </source>
</evidence>
<evidence type="ECO:0000256" key="3">
    <source>
        <dbReference type="ARBA" id="ARBA00022723"/>
    </source>
</evidence>
<comment type="subcellular location">
    <subcellularLocation>
        <location evidence="1">Nucleus</location>
    </subcellularLocation>
</comment>
<keyword evidence="4" id="KW-0677">Repeat</keyword>
<accession>A0A5N6KRQ2</accession>
<evidence type="ECO:0000259" key="13">
    <source>
        <dbReference type="PROSITE" id="PS50157"/>
    </source>
</evidence>
<name>A0A5N6KRQ2_9ROSI</name>
<evidence type="ECO:0000256" key="12">
    <source>
        <dbReference type="SAM" id="MobiDB-lite"/>
    </source>
</evidence>
<evidence type="ECO:0000313" key="14">
    <source>
        <dbReference type="EMBL" id="KAB8339197.1"/>
    </source>
</evidence>
<evidence type="ECO:0000256" key="11">
    <source>
        <dbReference type="PROSITE-ProRule" id="PRU00042"/>
    </source>
</evidence>
<dbReference type="GO" id="GO:0045944">
    <property type="term" value="P:positive regulation of transcription by RNA polymerase II"/>
    <property type="evidence" value="ECO:0007669"/>
    <property type="project" value="UniProtKB-ARBA"/>
</dbReference>
<feature type="domain" description="C2H2-type" evidence="13">
    <location>
        <begin position="426"/>
        <end position="453"/>
    </location>
</feature>
<keyword evidence="6" id="KW-0862">Zinc</keyword>